<dbReference type="InterPro" id="IPR001732">
    <property type="entry name" value="UDP-Glc/GDP-Man_DH_N"/>
</dbReference>
<dbReference type="GO" id="GO:0000271">
    <property type="term" value="P:polysaccharide biosynthetic process"/>
    <property type="evidence" value="ECO:0007669"/>
    <property type="project" value="InterPro"/>
</dbReference>
<dbReference type="Gene3D" id="3.40.50.720">
    <property type="entry name" value="NAD(P)-binding Rossmann-like Domain"/>
    <property type="match status" value="3"/>
</dbReference>
<protein>
    <recommendedName>
        <fullName evidence="5">UDP-glucose/GDP-mannose dehydrogenase C-terminal domain-containing protein</fullName>
    </recommendedName>
</protein>
<proteinExistence type="inferred from homology"/>
<evidence type="ECO:0000256" key="1">
    <source>
        <dbReference type="ARBA" id="ARBA00006601"/>
    </source>
</evidence>
<dbReference type="SUPFAM" id="SSF51735">
    <property type="entry name" value="NAD(P)-binding Rossmann-fold domains"/>
    <property type="match status" value="1"/>
</dbReference>
<dbReference type="Pfam" id="PF03721">
    <property type="entry name" value="UDPG_MGDP_dh_N"/>
    <property type="match status" value="1"/>
</dbReference>
<dbReference type="AlphaFoldDB" id="A0A7D7MA85"/>
<keyword evidence="2" id="KW-0560">Oxidoreductase</keyword>
<dbReference type="InterPro" id="IPR017476">
    <property type="entry name" value="UDP-Glc/GDP-Man"/>
</dbReference>
<dbReference type="RefSeq" id="WP_182091608.1">
    <property type="nucleotide sequence ID" value="NZ_CP059540.1"/>
</dbReference>
<reference evidence="6 7" key="1">
    <citation type="submission" date="2020-07" db="EMBL/GenBank/DDBJ databases">
        <title>Screening of a cold-adapted Planococcus bacterium producing protease in traditional shrimp paste and protease identification by genome sequencing.</title>
        <authorList>
            <person name="Gao R."/>
            <person name="Leng W."/>
            <person name="Chu Q."/>
            <person name="Wu X."/>
            <person name="Liu H."/>
            <person name="Li X."/>
        </authorList>
    </citation>
    <scope>NUCLEOTIDE SEQUENCE [LARGE SCALE GENOMIC DNA]</scope>
    <source>
        <strain evidence="6 7">XJ11</strain>
    </source>
</reference>
<dbReference type="PIRSF" id="PIRSF000124">
    <property type="entry name" value="UDPglc_GDPman_dh"/>
    <property type="match status" value="1"/>
</dbReference>
<evidence type="ECO:0000313" key="7">
    <source>
        <dbReference type="Proteomes" id="UP000514716"/>
    </source>
</evidence>
<dbReference type="GO" id="GO:0016628">
    <property type="term" value="F:oxidoreductase activity, acting on the CH-CH group of donors, NAD or NADP as acceptor"/>
    <property type="evidence" value="ECO:0007669"/>
    <property type="project" value="InterPro"/>
</dbReference>
<sequence length="393" mass="43576">MMENVKIAIVGASETSLLAAIKFGAVYPVIVFDPDSSKKARFDQHGIAFTDQASELADAGILLMTGPKRPAYTLDALAVQCKMVGQHMKKGSVLIFEAPVYPGTTEEVCIPLLEQHSGFTAGKEFFVGFAPSRWQHKEAQGTVVKMRKVIAGQNGPVADYLADLFMPIHDAGIHKAKSIRVAEAAQLLEIAQKEVNIALMNEVALTLDQQGIDTHDVLETANTKRGFIKFEPDLLGDTPMSWQGVADFWCKRQMKGRLVAQRIIKKLIQSEVVIHEARITVLGLMKQDGIGESPEAGVLELVSELQEYGIEVQVSDAQLELEQAECIEGLLLTRQEELLPAVSVILAVPHEAYRKAGWRLFERLLVDEEAYVFDVKSMLERNEKPEKVTLWRI</sequence>
<dbReference type="Pfam" id="PF00984">
    <property type="entry name" value="UDPG_MGDP_dh"/>
    <property type="match status" value="1"/>
</dbReference>
<organism evidence="6 7">
    <name type="scientific">Planococcus maritimus</name>
    <dbReference type="NCBI Taxonomy" id="192421"/>
    <lineage>
        <taxon>Bacteria</taxon>
        <taxon>Bacillati</taxon>
        <taxon>Bacillota</taxon>
        <taxon>Bacilli</taxon>
        <taxon>Bacillales</taxon>
        <taxon>Caryophanaceae</taxon>
        <taxon>Planococcus</taxon>
    </lineage>
</organism>
<dbReference type="PIRSF" id="PIRSF500136">
    <property type="entry name" value="UDP_ManNAc_DH"/>
    <property type="match status" value="1"/>
</dbReference>
<dbReference type="InterPro" id="IPR028359">
    <property type="entry name" value="UDP_ManNAc/GlcNAc_DH"/>
</dbReference>
<dbReference type="GO" id="GO:0016616">
    <property type="term" value="F:oxidoreductase activity, acting on the CH-OH group of donors, NAD or NADP as acceptor"/>
    <property type="evidence" value="ECO:0007669"/>
    <property type="project" value="InterPro"/>
</dbReference>
<comment type="similarity">
    <text evidence="1 4">Belongs to the UDP-glucose/GDP-mannose dehydrogenase family.</text>
</comment>
<accession>A0A7D7MA85</accession>
<gene>
    <name evidence="6" type="ORF">H1Q58_11825</name>
</gene>
<dbReference type="SUPFAM" id="SSF52413">
    <property type="entry name" value="UDP-glucose/GDP-mannose dehydrogenase C-terminal domain"/>
    <property type="match status" value="1"/>
</dbReference>
<evidence type="ECO:0000313" key="6">
    <source>
        <dbReference type="EMBL" id="QMT16655.1"/>
    </source>
</evidence>
<keyword evidence="7" id="KW-1185">Reference proteome</keyword>
<dbReference type="Pfam" id="PF03720">
    <property type="entry name" value="UDPG_MGDP_dh_C"/>
    <property type="match status" value="1"/>
</dbReference>
<keyword evidence="3" id="KW-0520">NAD</keyword>
<dbReference type="KEGG" id="pdec:H1Q58_11825"/>
<feature type="domain" description="UDP-glucose/GDP-mannose dehydrogenase C-terminal" evidence="5">
    <location>
        <begin position="280"/>
        <end position="381"/>
    </location>
</feature>
<name>A0A7D7MA85_PLAMR</name>
<dbReference type="EMBL" id="CP059540">
    <property type="protein sequence ID" value="QMT16655.1"/>
    <property type="molecule type" value="Genomic_DNA"/>
</dbReference>
<dbReference type="GO" id="GO:0051287">
    <property type="term" value="F:NAD binding"/>
    <property type="evidence" value="ECO:0007669"/>
    <property type="project" value="InterPro"/>
</dbReference>
<dbReference type="PANTHER" id="PTHR43491">
    <property type="entry name" value="UDP-N-ACETYL-D-MANNOSAMINE DEHYDROGENASE"/>
    <property type="match status" value="1"/>
</dbReference>
<evidence type="ECO:0000256" key="3">
    <source>
        <dbReference type="ARBA" id="ARBA00023027"/>
    </source>
</evidence>
<evidence type="ECO:0000259" key="5">
    <source>
        <dbReference type="SMART" id="SM00984"/>
    </source>
</evidence>
<dbReference type="InterPro" id="IPR008927">
    <property type="entry name" value="6-PGluconate_DH-like_C_sf"/>
</dbReference>
<dbReference type="InterPro" id="IPR036220">
    <property type="entry name" value="UDP-Glc/GDP-Man_DH_C_sf"/>
</dbReference>
<dbReference type="PANTHER" id="PTHR43491:SF2">
    <property type="entry name" value="UDP-N-ACETYL-D-MANNOSAMINE DEHYDROGENASE"/>
    <property type="match status" value="1"/>
</dbReference>
<evidence type="ECO:0000256" key="4">
    <source>
        <dbReference type="PIRNR" id="PIRNR000124"/>
    </source>
</evidence>
<dbReference type="SUPFAM" id="SSF48179">
    <property type="entry name" value="6-phosphogluconate dehydrogenase C-terminal domain-like"/>
    <property type="match status" value="1"/>
</dbReference>
<dbReference type="SMART" id="SM00984">
    <property type="entry name" value="UDPG_MGDP_dh_C"/>
    <property type="match status" value="1"/>
</dbReference>
<dbReference type="Proteomes" id="UP000514716">
    <property type="component" value="Chromosome"/>
</dbReference>
<dbReference type="InterPro" id="IPR036291">
    <property type="entry name" value="NAD(P)-bd_dom_sf"/>
</dbReference>
<evidence type="ECO:0000256" key="2">
    <source>
        <dbReference type="ARBA" id="ARBA00023002"/>
    </source>
</evidence>
<dbReference type="InterPro" id="IPR014027">
    <property type="entry name" value="UDP-Glc/GDP-Man_DH_C"/>
</dbReference>
<dbReference type="InterPro" id="IPR014026">
    <property type="entry name" value="UDP-Glc/GDP-Man_DH_dimer"/>
</dbReference>